<gene>
    <name evidence="3" type="ORF">CEE37_09490</name>
</gene>
<dbReference type="Gene3D" id="2.40.10.220">
    <property type="entry name" value="predicted glycosyltransferase like domains"/>
    <property type="match status" value="1"/>
</dbReference>
<keyword evidence="1" id="KW-1133">Transmembrane helix</keyword>
<evidence type="ECO:0000256" key="1">
    <source>
        <dbReference type="SAM" id="Phobius"/>
    </source>
</evidence>
<keyword evidence="1" id="KW-0472">Membrane</keyword>
<dbReference type="EMBL" id="NJBN01000006">
    <property type="protein sequence ID" value="TKJ39959.1"/>
    <property type="molecule type" value="Genomic_DNA"/>
</dbReference>
<name>A0A532UYG5_UNCL8</name>
<protein>
    <recommendedName>
        <fullName evidence="2">PilZ domain-containing protein</fullName>
    </recommendedName>
</protein>
<evidence type="ECO:0000313" key="3">
    <source>
        <dbReference type="EMBL" id="TKJ39959.1"/>
    </source>
</evidence>
<accession>A0A532UYG5</accession>
<sequence>MYNAWVEAWNNFKISGTELFLCLLFLAVFVLLFAWSGYWVWSKNRRQRVLSILHLFRLACRKKGLAAEEVNTMRKHAKSVGHNLESALLESNIAFDKFISKVVDSGKTERGQEFNEFYAQMRHKLGFRPPARGLALNSTRELPAGQNLYVVLSEDLFLEGYIESIDEINLAVKLLAVVPAYINLTIGQAVQVFFNRSGDARYSGSCDIDSGYSDARGEHIILSHCTELRRDQRRQDFRVEEGRSVSVWVMDDALEQAADPMLIIADRVPIRARLDDISGGGASIIFHRNLQPNQGLMVNLDPAGVYGLPIVKAVVVRSSDRSRTDRWVLSVRFEDLRPSEHQRLINYIFQKERENLQIA</sequence>
<evidence type="ECO:0000313" key="4">
    <source>
        <dbReference type="Proteomes" id="UP000319619"/>
    </source>
</evidence>
<dbReference type="Proteomes" id="UP000319619">
    <property type="component" value="Unassembled WGS sequence"/>
</dbReference>
<evidence type="ECO:0000259" key="2">
    <source>
        <dbReference type="Pfam" id="PF07238"/>
    </source>
</evidence>
<organism evidence="3 4">
    <name type="scientific">candidate division LCP-89 bacterium B3_LCP</name>
    <dbReference type="NCBI Taxonomy" id="2012998"/>
    <lineage>
        <taxon>Bacteria</taxon>
        <taxon>Pseudomonadati</taxon>
        <taxon>Bacteria division LCP-89</taxon>
    </lineage>
</organism>
<dbReference type="AlphaFoldDB" id="A0A532UYG5"/>
<keyword evidence="1" id="KW-0812">Transmembrane</keyword>
<feature type="transmembrane region" description="Helical" evidence="1">
    <location>
        <begin position="20"/>
        <end position="41"/>
    </location>
</feature>
<comment type="caution">
    <text evidence="3">The sequence shown here is derived from an EMBL/GenBank/DDBJ whole genome shotgun (WGS) entry which is preliminary data.</text>
</comment>
<feature type="domain" description="PilZ" evidence="2">
    <location>
        <begin position="232"/>
        <end position="350"/>
    </location>
</feature>
<dbReference type="GO" id="GO:0035438">
    <property type="term" value="F:cyclic-di-GMP binding"/>
    <property type="evidence" value="ECO:0007669"/>
    <property type="project" value="InterPro"/>
</dbReference>
<proteinExistence type="predicted"/>
<dbReference type="Pfam" id="PF07238">
    <property type="entry name" value="PilZ"/>
    <property type="match status" value="1"/>
</dbReference>
<dbReference type="InterPro" id="IPR009875">
    <property type="entry name" value="PilZ_domain"/>
</dbReference>
<reference evidence="3 4" key="1">
    <citation type="submission" date="2017-06" db="EMBL/GenBank/DDBJ databases">
        <title>Novel microbial phyla capable of carbon fixation and sulfur reduction in deep-sea sediments.</title>
        <authorList>
            <person name="Huang J."/>
            <person name="Baker B."/>
            <person name="Wang Y."/>
        </authorList>
    </citation>
    <scope>NUCLEOTIDE SEQUENCE [LARGE SCALE GENOMIC DNA]</scope>
    <source>
        <strain evidence="3">B3_LCP</strain>
    </source>
</reference>